<accession>A0A6M3KXG4</accession>
<reference evidence="2" key="1">
    <citation type="submission" date="2020-03" db="EMBL/GenBank/DDBJ databases">
        <title>The deep terrestrial virosphere.</title>
        <authorList>
            <person name="Holmfeldt K."/>
            <person name="Nilsson E."/>
            <person name="Simone D."/>
            <person name="Lopez-Fernandez M."/>
            <person name="Wu X."/>
            <person name="de Brujin I."/>
            <person name="Lundin D."/>
            <person name="Andersson A."/>
            <person name="Bertilsson S."/>
            <person name="Dopson M."/>
        </authorList>
    </citation>
    <scope>NUCLEOTIDE SEQUENCE</scope>
    <source>
        <strain evidence="2">MM415B02087</strain>
    </source>
</reference>
<protein>
    <recommendedName>
        <fullName evidence="3">Holin</fullName>
    </recommendedName>
</protein>
<dbReference type="AlphaFoldDB" id="A0A6M3KXG4"/>
<organism evidence="2">
    <name type="scientific">viral metagenome</name>
    <dbReference type="NCBI Taxonomy" id="1070528"/>
    <lineage>
        <taxon>unclassified sequences</taxon>
        <taxon>metagenomes</taxon>
        <taxon>organismal metagenomes</taxon>
    </lineage>
</organism>
<keyword evidence="1" id="KW-1133">Transmembrane helix</keyword>
<evidence type="ECO:0000256" key="1">
    <source>
        <dbReference type="SAM" id="Phobius"/>
    </source>
</evidence>
<feature type="transmembrane region" description="Helical" evidence="1">
    <location>
        <begin position="6"/>
        <end position="27"/>
    </location>
</feature>
<keyword evidence="1" id="KW-0472">Membrane</keyword>
<dbReference type="EMBL" id="MT142631">
    <property type="protein sequence ID" value="QJA86372.1"/>
    <property type="molecule type" value="Genomic_DNA"/>
</dbReference>
<sequence>MHILEQYVAWIQIGIFVFSILGAYFYLKAKLDYIVEAIKEGRIDRHDLWSRFDDLNKRIAHIEGRMNGSK</sequence>
<keyword evidence="1" id="KW-0812">Transmembrane</keyword>
<proteinExistence type="predicted"/>
<name>A0A6M3KXG4_9ZZZZ</name>
<evidence type="ECO:0008006" key="3">
    <source>
        <dbReference type="Google" id="ProtNLM"/>
    </source>
</evidence>
<evidence type="ECO:0000313" key="2">
    <source>
        <dbReference type="EMBL" id="QJA86372.1"/>
    </source>
</evidence>
<gene>
    <name evidence="2" type="ORF">MM415B02087_0010</name>
</gene>